<dbReference type="EMBL" id="VFMN01000001">
    <property type="protein sequence ID" value="TQJ09786.1"/>
    <property type="molecule type" value="Genomic_DNA"/>
</dbReference>
<dbReference type="InterPro" id="IPR004007">
    <property type="entry name" value="DhaL_dom"/>
</dbReference>
<dbReference type="Pfam" id="PF21645">
    <property type="entry name" value="FakA-like_M"/>
    <property type="match status" value="1"/>
</dbReference>
<dbReference type="GO" id="GO:0004371">
    <property type="term" value="F:glycerone kinase activity"/>
    <property type="evidence" value="ECO:0007669"/>
    <property type="project" value="InterPro"/>
</dbReference>
<evidence type="ECO:0000313" key="4">
    <source>
        <dbReference type="Proteomes" id="UP000317893"/>
    </source>
</evidence>
<dbReference type="SUPFAM" id="SSF101473">
    <property type="entry name" value="DhaL-like"/>
    <property type="match status" value="1"/>
</dbReference>
<dbReference type="InterPro" id="IPR036117">
    <property type="entry name" value="DhaL_dom_sf"/>
</dbReference>
<dbReference type="Gene3D" id="1.25.40.340">
    <property type="match status" value="1"/>
</dbReference>
<dbReference type="InterPro" id="IPR048394">
    <property type="entry name" value="FakA-like_M"/>
</dbReference>
<proteinExistence type="predicted"/>
<keyword evidence="4" id="KW-1185">Reference proteome</keyword>
<name>A0A542E3D3_9MICO</name>
<dbReference type="RefSeq" id="WP_211356050.1">
    <property type="nucleotide sequence ID" value="NZ_BAAAPR010000007.1"/>
</dbReference>
<gene>
    <name evidence="3" type="ORF">FB458_2902</name>
</gene>
<comment type="caution">
    <text evidence="3">The sequence shown here is derived from an EMBL/GenBank/DDBJ whole genome shotgun (WGS) entry which is preliminary data.</text>
</comment>
<protein>
    <recommendedName>
        <fullName evidence="2">DhaL domain-containing protein</fullName>
    </recommendedName>
</protein>
<feature type="compositionally biased region" description="Pro residues" evidence="1">
    <location>
        <begin position="224"/>
        <end position="239"/>
    </location>
</feature>
<feature type="domain" description="DhaL" evidence="2">
    <location>
        <begin position="21"/>
        <end position="214"/>
    </location>
</feature>
<accession>A0A542E3D3</accession>
<organism evidence="3 4">
    <name type="scientific">Lapillicoccus jejuensis</name>
    <dbReference type="NCBI Taxonomy" id="402171"/>
    <lineage>
        <taxon>Bacteria</taxon>
        <taxon>Bacillati</taxon>
        <taxon>Actinomycetota</taxon>
        <taxon>Actinomycetes</taxon>
        <taxon>Micrococcales</taxon>
        <taxon>Intrasporangiaceae</taxon>
        <taxon>Lapillicoccus</taxon>
    </lineage>
</organism>
<dbReference type="Pfam" id="PF13684">
    <property type="entry name" value="FakA-like_C"/>
    <property type="match status" value="1"/>
</dbReference>
<dbReference type="Pfam" id="PF02734">
    <property type="entry name" value="Dak2"/>
    <property type="match status" value="1"/>
</dbReference>
<dbReference type="InterPro" id="IPR050270">
    <property type="entry name" value="DegV_domain_contain"/>
</dbReference>
<dbReference type="AlphaFoldDB" id="A0A542E3D3"/>
<evidence type="ECO:0000259" key="2">
    <source>
        <dbReference type="PROSITE" id="PS51480"/>
    </source>
</evidence>
<dbReference type="InterPro" id="IPR019986">
    <property type="entry name" value="YloV-like"/>
</dbReference>
<dbReference type="GO" id="GO:0006071">
    <property type="term" value="P:glycerol metabolic process"/>
    <property type="evidence" value="ECO:0007669"/>
    <property type="project" value="InterPro"/>
</dbReference>
<sequence>MGSPTTTQASPGPALRVLDAVAARRWAVLARAAFAARRTELDALNVFPVPDGDTGTNLFLTIDGALAGEPGRSGVGLTAQSRAFARALLLTARGNSGVILSQIFRGLADEIAARGPEGGGLDGAGLARALVRADEMAWAAVDRPVEGTILSVSRAASRAGLAAGDDLAGVVTAVLAAARAALADTPRQLPALARAGVVDAGGTAYVVLLEALERVVRGGEGESVPPPRPAATRPAPPPLGGDGPAYEVTYLLDGTDEDRVRALRARLAGLGDSLVVSGGDDGADGADGTWSVHVHVDDVGAALEAGVEAGRPHRVRVERFADAAPETSRLHAASYAVVACAAGEGLATLFAAAGARTVPSAPRRRASAGQLLDAVLATGAATVLLLPNDGDTVLAADAAAQVAAERGVDVRVVRSRSAVEGLAALAVLDPSADATTAATALSEAAAATRRGSVTVADRAADTAAGPCRPGDALGLVGGEVVVVGSDLEQTAAHVVQRLLADGGEVVTLVLGESAPAGLGEAVEAAARRTAPHAEITRIYGGQPVHPLFVGVE</sequence>
<dbReference type="SMART" id="SM01120">
    <property type="entry name" value="Dak2"/>
    <property type="match status" value="1"/>
</dbReference>
<evidence type="ECO:0000256" key="1">
    <source>
        <dbReference type="SAM" id="MobiDB-lite"/>
    </source>
</evidence>
<dbReference type="SMART" id="SM01121">
    <property type="entry name" value="Dak1_2"/>
    <property type="match status" value="1"/>
</dbReference>
<dbReference type="PANTHER" id="PTHR33434:SF4">
    <property type="entry name" value="PHOSPHATASE PROTEIN"/>
    <property type="match status" value="1"/>
</dbReference>
<dbReference type="Proteomes" id="UP000317893">
    <property type="component" value="Unassembled WGS sequence"/>
</dbReference>
<dbReference type="NCBIfam" id="TIGR03599">
    <property type="entry name" value="YloV"/>
    <property type="match status" value="1"/>
</dbReference>
<feature type="region of interest" description="Disordered" evidence="1">
    <location>
        <begin position="219"/>
        <end position="241"/>
    </location>
</feature>
<evidence type="ECO:0000313" key="3">
    <source>
        <dbReference type="EMBL" id="TQJ09786.1"/>
    </source>
</evidence>
<dbReference type="InterPro" id="IPR033470">
    <property type="entry name" value="FakA-like_C"/>
</dbReference>
<reference evidence="3 4" key="1">
    <citation type="submission" date="2019-06" db="EMBL/GenBank/DDBJ databases">
        <title>Sequencing the genomes of 1000 actinobacteria strains.</title>
        <authorList>
            <person name="Klenk H.-P."/>
        </authorList>
    </citation>
    <scope>NUCLEOTIDE SEQUENCE [LARGE SCALE GENOMIC DNA]</scope>
    <source>
        <strain evidence="3 4">DSM 18607</strain>
    </source>
</reference>
<dbReference type="PROSITE" id="PS51480">
    <property type="entry name" value="DHAL"/>
    <property type="match status" value="1"/>
</dbReference>
<dbReference type="PANTHER" id="PTHR33434">
    <property type="entry name" value="DEGV DOMAIN-CONTAINING PROTEIN DR_1986-RELATED"/>
    <property type="match status" value="1"/>
</dbReference>